<evidence type="ECO:0000259" key="2">
    <source>
        <dbReference type="Pfam" id="PF08614"/>
    </source>
</evidence>
<protein>
    <submittedName>
        <fullName evidence="4">Autophagy-related protein 16-1-like isoform X1</fullName>
    </submittedName>
</protein>
<dbReference type="Pfam" id="PF08614">
    <property type="entry name" value="ATG16"/>
    <property type="match status" value="1"/>
</dbReference>
<sequence>MAKLEETNWRKCIIEQIQDRNRNQTRYFHDIITQNNRLFENANALRSENLQLSIQNEKLKADTGSQPISNASGDSKLTERIQFLEQKVLVQQEELTELHRRKGENAQQIIDLNVKLQEREKVLALKETSLEEALSSNSVLKVEIRMHESNMKEMENLTQMLRDEHQALQLAFNLLEDKLRKVQVTLDENRQLVERLISYKAKDAQKMNEDNDNFLNRAPKQHSALTLSTFGLFRYVS</sequence>
<dbReference type="RefSeq" id="XP_017770677.1">
    <property type="nucleotide sequence ID" value="XM_017915188.1"/>
</dbReference>
<evidence type="ECO:0000313" key="4">
    <source>
        <dbReference type="RefSeq" id="XP_017770677.1"/>
    </source>
</evidence>
<proteinExistence type="predicted"/>
<dbReference type="GeneID" id="108558311"/>
<dbReference type="Proteomes" id="UP000695000">
    <property type="component" value="Unplaced"/>
</dbReference>
<feature type="coiled-coil region" evidence="1">
    <location>
        <begin position="137"/>
        <end position="171"/>
    </location>
</feature>
<dbReference type="InterPro" id="IPR045160">
    <property type="entry name" value="ATG16"/>
</dbReference>
<dbReference type="InterPro" id="IPR013923">
    <property type="entry name" value="Autophagy-rel_prot_16_dom"/>
</dbReference>
<organism evidence="3 4">
    <name type="scientific">Nicrophorus vespilloides</name>
    <name type="common">Boreal carrion beetle</name>
    <dbReference type="NCBI Taxonomy" id="110193"/>
    <lineage>
        <taxon>Eukaryota</taxon>
        <taxon>Metazoa</taxon>
        <taxon>Ecdysozoa</taxon>
        <taxon>Arthropoda</taxon>
        <taxon>Hexapoda</taxon>
        <taxon>Insecta</taxon>
        <taxon>Pterygota</taxon>
        <taxon>Neoptera</taxon>
        <taxon>Endopterygota</taxon>
        <taxon>Coleoptera</taxon>
        <taxon>Polyphaga</taxon>
        <taxon>Staphyliniformia</taxon>
        <taxon>Silphidae</taxon>
        <taxon>Nicrophorinae</taxon>
        <taxon>Nicrophorus</taxon>
    </lineage>
</organism>
<keyword evidence="3" id="KW-1185">Reference proteome</keyword>
<evidence type="ECO:0000313" key="3">
    <source>
        <dbReference type="Proteomes" id="UP000695000"/>
    </source>
</evidence>
<keyword evidence="1" id="KW-0175">Coiled coil</keyword>
<dbReference type="PANTHER" id="PTHR19878:SF8">
    <property type="entry name" value="AUTOPHAGY-RELATED 16, ISOFORM F"/>
    <property type="match status" value="1"/>
</dbReference>
<evidence type="ECO:0000256" key="1">
    <source>
        <dbReference type="SAM" id="Coils"/>
    </source>
</evidence>
<accession>A0ABM1M7X7</accession>
<name>A0ABM1M7X7_NICVS</name>
<feature type="coiled-coil region" evidence="1">
    <location>
        <begin position="42"/>
        <end position="101"/>
    </location>
</feature>
<dbReference type="PANTHER" id="PTHR19878">
    <property type="entry name" value="AUTOPHAGY PROTEIN 16-LIKE"/>
    <property type="match status" value="1"/>
</dbReference>
<gene>
    <name evidence="4" type="primary">LOC108558311</name>
</gene>
<feature type="domain" description="Autophagy-related protein 16" evidence="2">
    <location>
        <begin position="13"/>
        <end position="208"/>
    </location>
</feature>
<reference evidence="4" key="1">
    <citation type="submission" date="2025-08" db="UniProtKB">
        <authorList>
            <consortium name="RefSeq"/>
        </authorList>
    </citation>
    <scope>IDENTIFICATION</scope>
    <source>
        <tissue evidence="4">Whole Larva</tissue>
    </source>
</reference>
<dbReference type="CDD" id="cd22887">
    <property type="entry name" value="Atg16_CCD"/>
    <property type="match status" value="1"/>
</dbReference>